<dbReference type="PROSITE" id="PS50994">
    <property type="entry name" value="INTEGRASE"/>
    <property type="match status" value="1"/>
</dbReference>
<dbReference type="InterPro" id="IPR052160">
    <property type="entry name" value="Gypsy_RT_Integrase-like"/>
</dbReference>
<proteinExistence type="predicted"/>
<reference evidence="8 9" key="1">
    <citation type="journal article" date="2017" name="Nat. Commun.">
        <title>Genome assembly with in vitro proximity ligation data and whole-genome triplication in lettuce.</title>
        <authorList>
            <person name="Reyes-Chin-Wo S."/>
            <person name="Wang Z."/>
            <person name="Yang X."/>
            <person name="Kozik A."/>
            <person name="Arikit S."/>
            <person name="Song C."/>
            <person name="Xia L."/>
            <person name="Froenicke L."/>
            <person name="Lavelle D.O."/>
            <person name="Truco M.J."/>
            <person name="Xia R."/>
            <person name="Zhu S."/>
            <person name="Xu C."/>
            <person name="Xu H."/>
            <person name="Xu X."/>
            <person name="Cox K."/>
            <person name="Korf I."/>
            <person name="Meyers B.C."/>
            <person name="Michelmore R.W."/>
        </authorList>
    </citation>
    <scope>NUCLEOTIDE SEQUENCE [LARGE SCALE GENOMIC DNA]</scope>
    <source>
        <strain evidence="9">cv. Salinas</strain>
        <tissue evidence="8">Seedlings</tissue>
    </source>
</reference>
<evidence type="ECO:0000256" key="4">
    <source>
        <dbReference type="ARBA" id="ARBA00022759"/>
    </source>
</evidence>
<keyword evidence="6" id="KW-0695">RNA-directed DNA polymerase</keyword>
<keyword evidence="4" id="KW-0255">Endonuclease</keyword>
<evidence type="ECO:0000259" key="7">
    <source>
        <dbReference type="PROSITE" id="PS50994"/>
    </source>
</evidence>
<dbReference type="Pfam" id="PF17917">
    <property type="entry name" value="RT_RNaseH"/>
    <property type="match status" value="1"/>
</dbReference>
<sequence>MQAPNWDLPFEITCDASNYAIGAVLGQKNGRASHVIYYESRTLDNAQSNYSTMEKELMAIVFALGKFRQYLFGTKVIGYSDHATLNGCKNLVADHLSRITSNETPLLLRDEFSDEHLFSLTQSTPWYVDIVNFFVTKRYPDTFTRAQKDKLKSDAKYYVWDEPYLWKHCLDQIIRGHFVPRGNLRKVLECGLFWQTMSRDCYLFCKSCERCQRTGNISQKNQLPQNPILVCEIFDVWGIDFMGPFPVLFGNVYILLAVDYVSKWVEAKATRSDDAKTVIDFLKSNVFVRFSVPRALISDRGTHFCNKMMEAFLKKYNMTHRVSTAYHPQTNGQAEFLNREVKSILDKIVNPTRKDWSSRLDDALWAYQTTYKTPIGMSPFRLVFGKPCHLPMELEHRAFWAVKQCNFTINEAGKHRHLQLQELEELRNDSYENSRIYKEKTKLFHYKCITRKHFDPGHRVLLYHSRLKLFPGKLRSRWIGPFVVLKVFEYGAVEIQSEEMGKIFKVNGPRLKPFYEGFNEMS</sequence>
<protein>
    <recommendedName>
        <fullName evidence="7">Integrase catalytic domain-containing protein</fullName>
    </recommendedName>
</protein>
<evidence type="ECO:0000256" key="1">
    <source>
        <dbReference type="ARBA" id="ARBA00022679"/>
    </source>
</evidence>
<comment type="caution">
    <text evidence="8">The sequence shown here is derived from an EMBL/GenBank/DDBJ whole genome shotgun (WGS) entry which is preliminary data.</text>
</comment>
<dbReference type="InterPro" id="IPR001584">
    <property type="entry name" value="Integrase_cat-core"/>
</dbReference>
<keyword evidence="9" id="KW-1185">Reference proteome</keyword>
<dbReference type="EMBL" id="NBSK02000005">
    <property type="protein sequence ID" value="KAJ0203678.1"/>
    <property type="molecule type" value="Genomic_DNA"/>
</dbReference>
<accession>A0A9R1VF92</accession>
<name>A0A9R1VF92_LACSA</name>
<dbReference type="InterPro" id="IPR041373">
    <property type="entry name" value="RT_RNaseH"/>
</dbReference>
<evidence type="ECO:0000256" key="2">
    <source>
        <dbReference type="ARBA" id="ARBA00022695"/>
    </source>
</evidence>
<dbReference type="InterPro" id="IPR036397">
    <property type="entry name" value="RNaseH_sf"/>
</dbReference>
<dbReference type="GO" id="GO:0004519">
    <property type="term" value="F:endonuclease activity"/>
    <property type="evidence" value="ECO:0007669"/>
    <property type="project" value="UniProtKB-KW"/>
</dbReference>
<organism evidence="8 9">
    <name type="scientific">Lactuca sativa</name>
    <name type="common">Garden lettuce</name>
    <dbReference type="NCBI Taxonomy" id="4236"/>
    <lineage>
        <taxon>Eukaryota</taxon>
        <taxon>Viridiplantae</taxon>
        <taxon>Streptophyta</taxon>
        <taxon>Embryophyta</taxon>
        <taxon>Tracheophyta</taxon>
        <taxon>Spermatophyta</taxon>
        <taxon>Magnoliopsida</taxon>
        <taxon>eudicotyledons</taxon>
        <taxon>Gunneridae</taxon>
        <taxon>Pentapetalae</taxon>
        <taxon>asterids</taxon>
        <taxon>campanulids</taxon>
        <taxon>Asterales</taxon>
        <taxon>Asteraceae</taxon>
        <taxon>Cichorioideae</taxon>
        <taxon>Cichorieae</taxon>
        <taxon>Lactucinae</taxon>
        <taxon>Lactuca</taxon>
    </lineage>
</organism>
<feature type="domain" description="Integrase catalytic" evidence="7">
    <location>
        <begin position="223"/>
        <end position="387"/>
    </location>
</feature>
<dbReference type="Gene3D" id="3.10.20.370">
    <property type="match status" value="1"/>
</dbReference>
<keyword evidence="3" id="KW-0540">Nuclease</keyword>
<dbReference type="Pfam" id="PF00665">
    <property type="entry name" value="rve"/>
    <property type="match status" value="1"/>
</dbReference>
<dbReference type="SUPFAM" id="SSF56672">
    <property type="entry name" value="DNA/RNA polymerases"/>
    <property type="match status" value="1"/>
</dbReference>
<keyword evidence="2" id="KW-0548">Nucleotidyltransferase</keyword>
<dbReference type="SUPFAM" id="SSF53098">
    <property type="entry name" value="Ribonuclease H-like"/>
    <property type="match status" value="1"/>
</dbReference>
<dbReference type="CDD" id="cd09274">
    <property type="entry name" value="RNase_HI_RT_Ty3"/>
    <property type="match status" value="1"/>
</dbReference>
<dbReference type="GO" id="GO:0003676">
    <property type="term" value="F:nucleic acid binding"/>
    <property type="evidence" value="ECO:0007669"/>
    <property type="project" value="InterPro"/>
</dbReference>
<evidence type="ECO:0000313" key="8">
    <source>
        <dbReference type="EMBL" id="KAJ0203678.1"/>
    </source>
</evidence>
<dbReference type="InterPro" id="IPR043502">
    <property type="entry name" value="DNA/RNA_pol_sf"/>
</dbReference>
<evidence type="ECO:0000256" key="5">
    <source>
        <dbReference type="ARBA" id="ARBA00022801"/>
    </source>
</evidence>
<evidence type="ECO:0000256" key="6">
    <source>
        <dbReference type="ARBA" id="ARBA00022918"/>
    </source>
</evidence>
<dbReference type="Gene3D" id="3.30.420.10">
    <property type="entry name" value="Ribonuclease H-like superfamily/Ribonuclease H"/>
    <property type="match status" value="1"/>
</dbReference>
<dbReference type="AlphaFoldDB" id="A0A9R1VF92"/>
<dbReference type="Proteomes" id="UP000235145">
    <property type="component" value="Unassembled WGS sequence"/>
</dbReference>
<dbReference type="InterPro" id="IPR012337">
    <property type="entry name" value="RNaseH-like_sf"/>
</dbReference>
<evidence type="ECO:0000313" key="9">
    <source>
        <dbReference type="Proteomes" id="UP000235145"/>
    </source>
</evidence>
<keyword evidence="5" id="KW-0378">Hydrolase</keyword>
<dbReference type="FunFam" id="3.10.20.370:FF:000001">
    <property type="entry name" value="Retrovirus-related Pol polyprotein from transposon 17.6-like protein"/>
    <property type="match status" value="1"/>
</dbReference>
<dbReference type="GO" id="GO:0003964">
    <property type="term" value="F:RNA-directed DNA polymerase activity"/>
    <property type="evidence" value="ECO:0007669"/>
    <property type="project" value="UniProtKB-KW"/>
</dbReference>
<keyword evidence="1" id="KW-0808">Transferase</keyword>
<dbReference type="GO" id="GO:0015074">
    <property type="term" value="P:DNA integration"/>
    <property type="evidence" value="ECO:0007669"/>
    <property type="project" value="InterPro"/>
</dbReference>
<dbReference type="PANTHER" id="PTHR47266">
    <property type="entry name" value="ENDONUCLEASE-RELATED"/>
    <property type="match status" value="1"/>
</dbReference>
<evidence type="ECO:0000256" key="3">
    <source>
        <dbReference type="ARBA" id="ARBA00022722"/>
    </source>
</evidence>
<gene>
    <name evidence="8" type="ORF">LSAT_V11C500261120</name>
</gene>
<dbReference type="GO" id="GO:0016787">
    <property type="term" value="F:hydrolase activity"/>
    <property type="evidence" value="ECO:0007669"/>
    <property type="project" value="UniProtKB-KW"/>
</dbReference>